<sequence>MSSLPPTPHFLILRVSDQFTRKKLGQEKRELRMREAEDGGCLSHPFPRADILFSQVGSHLSCCLTSGKPHSSWYSYTREKSRTCEFS</sequence>
<reference evidence="2" key="1">
    <citation type="submission" date="2005-09" db="EMBL/GenBank/DDBJ databases">
        <authorList>
            <person name="Mural R.J."/>
            <person name="Li P.W."/>
            <person name="Adams M.D."/>
            <person name="Amanatides P.G."/>
            <person name="Baden-Tillson H."/>
            <person name="Barnstead M."/>
            <person name="Chin S.H."/>
            <person name="Dew I."/>
            <person name="Evans C.A."/>
            <person name="Ferriera S."/>
            <person name="Flanigan M."/>
            <person name="Fosler C."/>
            <person name="Glodek A."/>
            <person name="Gu Z."/>
            <person name="Holt R.A."/>
            <person name="Jennings D."/>
            <person name="Kraft C.L."/>
            <person name="Lu F."/>
            <person name="Nguyen T."/>
            <person name="Nusskern D.R."/>
            <person name="Pfannkoch C.M."/>
            <person name="Sitter C."/>
            <person name="Sutton G.G."/>
            <person name="Venter J.C."/>
            <person name="Wang Z."/>
            <person name="Woodage T."/>
            <person name="Zheng X.H."/>
            <person name="Zhong F."/>
        </authorList>
    </citation>
    <scope>NUCLEOTIDE SEQUENCE [LARGE SCALE GENOMIC DNA]</scope>
    <source>
        <strain>BN</strain>
        <strain evidence="2">Sprague-Dawley</strain>
    </source>
</reference>
<keyword evidence="1" id="KW-0808">Transferase</keyword>
<evidence type="ECO:0000313" key="1">
    <source>
        <dbReference type="EMBL" id="EDL92521.1"/>
    </source>
</evidence>
<dbReference type="EMBL" id="CH473972">
    <property type="protein sequence ID" value="EDL92521.1"/>
    <property type="molecule type" value="Genomic_DNA"/>
</dbReference>
<dbReference type="GO" id="GO:0008483">
    <property type="term" value="F:transaminase activity"/>
    <property type="evidence" value="ECO:0007669"/>
    <property type="project" value="UniProtKB-KW"/>
</dbReference>
<dbReference type="Proteomes" id="UP000234681">
    <property type="component" value="Chromosome 19"/>
</dbReference>
<gene>
    <name evidence="1 3" type="primary">Tat</name>
    <name evidence="1" type="ORF">rCG_51300</name>
</gene>
<evidence type="ECO:0000313" key="3">
    <source>
        <dbReference type="RGD" id="3820"/>
    </source>
</evidence>
<evidence type="ECO:0000313" key="2">
    <source>
        <dbReference type="Proteomes" id="UP000234681"/>
    </source>
</evidence>
<name>A6IZ45_RAT</name>
<accession>A6IZ45</accession>
<keyword evidence="1" id="KW-0032">Aminotransferase</keyword>
<dbReference type="RGD" id="3820">
    <property type="gene designation" value="Tat"/>
</dbReference>
<protein>
    <submittedName>
        <fullName evidence="1">Tyrosine aminotransferase, isoform CRA_b</fullName>
    </submittedName>
</protein>
<proteinExistence type="predicted"/>
<organism evidence="1 2">
    <name type="scientific">Rattus norvegicus</name>
    <name type="common">Rat</name>
    <dbReference type="NCBI Taxonomy" id="10116"/>
    <lineage>
        <taxon>Eukaryota</taxon>
        <taxon>Metazoa</taxon>
        <taxon>Chordata</taxon>
        <taxon>Craniata</taxon>
        <taxon>Vertebrata</taxon>
        <taxon>Euteleostomi</taxon>
        <taxon>Mammalia</taxon>
        <taxon>Eutheria</taxon>
        <taxon>Euarchontoglires</taxon>
        <taxon>Glires</taxon>
        <taxon>Rodentia</taxon>
        <taxon>Myomorpha</taxon>
        <taxon>Muroidea</taxon>
        <taxon>Muridae</taxon>
        <taxon>Murinae</taxon>
        <taxon>Rattus</taxon>
    </lineage>
</organism>
<dbReference type="AlphaFoldDB" id="A6IZ45"/>